<dbReference type="RefSeq" id="WP_117938243.1">
    <property type="nucleotide sequence ID" value="NZ_DAWCKT010000030.1"/>
</dbReference>
<dbReference type="AlphaFoldDB" id="A0AAW6E750"/>
<organism evidence="1 2">
    <name type="scientific">Ruminococcus bicirculans</name>
    <name type="common">ex Wegman et al. 2014</name>
    <dbReference type="NCBI Taxonomy" id="1160721"/>
    <lineage>
        <taxon>Bacteria</taxon>
        <taxon>Bacillati</taxon>
        <taxon>Bacillota</taxon>
        <taxon>Clostridia</taxon>
        <taxon>Eubacteriales</taxon>
        <taxon>Oscillospiraceae</taxon>
        <taxon>Ruminococcus</taxon>
    </lineage>
</organism>
<gene>
    <name evidence="1" type="ORF">PNU62_04500</name>
</gene>
<evidence type="ECO:0000313" key="1">
    <source>
        <dbReference type="EMBL" id="MDB8744272.1"/>
    </source>
</evidence>
<accession>A0AAW6E750</accession>
<comment type="caution">
    <text evidence="1">The sequence shown here is derived from an EMBL/GenBank/DDBJ whole genome shotgun (WGS) entry which is preliminary data.</text>
</comment>
<name>A0AAW6E750_9FIRM</name>
<evidence type="ECO:0000313" key="2">
    <source>
        <dbReference type="Proteomes" id="UP001211015"/>
    </source>
</evidence>
<dbReference type="EMBL" id="JAQMLV010000004">
    <property type="protein sequence ID" value="MDB8744272.1"/>
    <property type="molecule type" value="Genomic_DNA"/>
</dbReference>
<dbReference type="Proteomes" id="UP001211015">
    <property type="component" value="Unassembled WGS sequence"/>
</dbReference>
<proteinExistence type="predicted"/>
<protein>
    <submittedName>
        <fullName evidence="1">Uncharacterized protein</fullName>
    </submittedName>
</protein>
<sequence length="232" mass="27116">MFGNLIYFNRAKIEQYAMLMQGKSKDILTNLTVGDNDRTDFLLACSKFEELLKGREDYYDFVDTDPEVTIKDVKISSIVKVKGEVYIPEQFDMIHLIEEYKDQLLNALNTKTDEEKDIIKMVLNSSKMKIPVFCELTSECDYWMGICKATLENLMIDYNDLEDYEGTEFTILAKLEARKFYKDTPLLVYDIYKDFLGLNRALRKTLPSNKKDPFENINVEEDYLALEILAVY</sequence>
<reference evidence="1" key="1">
    <citation type="submission" date="2023-01" db="EMBL/GenBank/DDBJ databases">
        <title>Human gut microbiome strain richness.</title>
        <authorList>
            <person name="Chen-Liaw A."/>
        </authorList>
    </citation>
    <scope>NUCLEOTIDE SEQUENCE</scope>
    <source>
        <strain evidence="1">1001275st1_F4_1001275B_160808</strain>
    </source>
</reference>